<keyword evidence="1" id="KW-0732">Signal</keyword>
<proteinExistence type="predicted"/>
<organism evidence="2 3">
    <name type="scientific">Roseococcus pinisoli</name>
    <dbReference type="NCBI Taxonomy" id="2835040"/>
    <lineage>
        <taxon>Bacteria</taxon>
        <taxon>Pseudomonadati</taxon>
        <taxon>Pseudomonadota</taxon>
        <taxon>Alphaproteobacteria</taxon>
        <taxon>Acetobacterales</taxon>
        <taxon>Roseomonadaceae</taxon>
        <taxon>Roseococcus</taxon>
    </lineage>
</organism>
<dbReference type="RefSeq" id="WP_213670493.1">
    <property type="nucleotide sequence ID" value="NZ_JAHCDA010000002.1"/>
</dbReference>
<name>A0ABS5QDR2_9PROT</name>
<evidence type="ECO:0000313" key="3">
    <source>
        <dbReference type="Proteomes" id="UP000766336"/>
    </source>
</evidence>
<protein>
    <submittedName>
        <fullName evidence="2">Transporter</fullName>
    </submittedName>
</protein>
<keyword evidence="3" id="KW-1185">Reference proteome</keyword>
<sequence length="310" mass="33131">MRASNLTILTGMALFAAVLPGAAQATEAAAGHYVIGANAAPGAGIVPPEPGLYWASQTLYYQGTLGRSVQLPIAGRIESGLQAGFFSTAIAGLYVPKLDLGNFSLAFSVALPLQNLDARIFSGTRERSENNWSFGDMVITPVALGYRSGQNFFQARLDIFAPTGNYSTSSIANVGMNYWSFVPTIAYTRLGRNYDLSIGAGIDLNTRNPKTRYTSGAMFHLDATAIYDVAPGFGLGILASMMSQVADDRGGIAARLNGFRGQSFAVGPIARYNFQLGSAHLQTMFSWAPEFGVENRPTGNAFQFRVSGRF</sequence>
<dbReference type="EMBL" id="JAHCDA010000002">
    <property type="protein sequence ID" value="MBS7811846.1"/>
    <property type="molecule type" value="Genomic_DNA"/>
</dbReference>
<evidence type="ECO:0000313" key="2">
    <source>
        <dbReference type="EMBL" id="MBS7811846.1"/>
    </source>
</evidence>
<reference evidence="2 3" key="1">
    <citation type="submission" date="2021-05" db="EMBL/GenBank/DDBJ databases">
        <title>Roseococcus sp. XZZS9, whole genome shotgun sequencing project.</title>
        <authorList>
            <person name="Zhao G."/>
            <person name="Shen L."/>
        </authorList>
    </citation>
    <scope>NUCLEOTIDE SEQUENCE [LARGE SCALE GENOMIC DNA]</scope>
    <source>
        <strain evidence="2 3">XZZS9</strain>
    </source>
</reference>
<comment type="caution">
    <text evidence="2">The sequence shown here is derived from an EMBL/GenBank/DDBJ whole genome shotgun (WGS) entry which is preliminary data.</text>
</comment>
<dbReference type="InterPro" id="IPR025737">
    <property type="entry name" value="FApF"/>
</dbReference>
<dbReference type="Proteomes" id="UP000766336">
    <property type="component" value="Unassembled WGS sequence"/>
</dbReference>
<feature type="signal peptide" evidence="1">
    <location>
        <begin position="1"/>
        <end position="25"/>
    </location>
</feature>
<accession>A0ABS5QDR2</accession>
<evidence type="ECO:0000256" key="1">
    <source>
        <dbReference type="SAM" id="SignalP"/>
    </source>
</evidence>
<dbReference type="Pfam" id="PF13557">
    <property type="entry name" value="Phenol_MetA_deg"/>
    <property type="match status" value="1"/>
</dbReference>
<gene>
    <name evidence="2" type="ORF">KHU32_12930</name>
</gene>
<feature type="chain" id="PRO_5047408812" evidence="1">
    <location>
        <begin position="26"/>
        <end position="310"/>
    </location>
</feature>